<dbReference type="GO" id="GO:0005737">
    <property type="term" value="C:cytoplasm"/>
    <property type="evidence" value="ECO:0007669"/>
    <property type="project" value="TreeGrafter"/>
</dbReference>
<feature type="chain" id="PRO_5019357994" description="beta-aspartyl-peptidase" evidence="5">
    <location>
        <begin position="36"/>
        <end position="204"/>
    </location>
</feature>
<dbReference type="InterPro" id="IPR000246">
    <property type="entry name" value="Peptidase_T2"/>
</dbReference>
<dbReference type="SUPFAM" id="SSF56235">
    <property type="entry name" value="N-terminal nucleophile aminohydrolases (Ntn hydrolases)"/>
    <property type="match status" value="1"/>
</dbReference>
<accession>A0A453CPT9</accession>
<evidence type="ECO:0000256" key="1">
    <source>
        <dbReference type="ARBA" id="ARBA00000306"/>
    </source>
</evidence>
<dbReference type="InterPro" id="IPR029055">
    <property type="entry name" value="Ntn_hydrolases_N"/>
</dbReference>
<dbReference type="PANTHER" id="PTHR10188:SF6">
    <property type="entry name" value="N(4)-(BETA-N-ACETYLGLUCOSAMINYL)-L-ASPARAGINASE"/>
    <property type="match status" value="1"/>
</dbReference>
<name>A0A453CPT9_AEGTS</name>
<evidence type="ECO:0000313" key="6">
    <source>
        <dbReference type="EnsemblPlants" id="AET2Gv20919300.20"/>
    </source>
</evidence>
<reference evidence="7" key="2">
    <citation type="journal article" date="2017" name="Nat. Plants">
        <title>The Aegilops tauschii genome reveals multiple impacts of transposons.</title>
        <authorList>
            <person name="Zhao G."/>
            <person name="Zou C."/>
            <person name="Li K."/>
            <person name="Wang K."/>
            <person name="Li T."/>
            <person name="Gao L."/>
            <person name="Zhang X."/>
            <person name="Wang H."/>
            <person name="Yang Z."/>
            <person name="Liu X."/>
            <person name="Jiang W."/>
            <person name="Mao L."/>
            <person name="Kong X."/>
            <person name="Jiao Y."/>
            <person name="Jia J."/>
        </authorList>
    </citation>
    <scope>NUCLEOTIDE SEQUENCE [LARGE SCALE GENOMIC DNA]</scope>
    <source>
        <strain evidence="7">cv. AL8/78</strain>
    </source>
</reference>
<dbReference type="Gramene" id="AET2Gv20919300.20">
    <property type="protein sequence ID" value="AET2Gv20919300.20"/>
    <property type="gene ID" value="AET2Gv20919300"/>
</dbReference>
<reference evidence="6" key="3">
    <citation type="journal article" date="2017" name="Nature">
        <title>Genome sequence of the progenitor of the wheat D genome Aegilops tauschii.</title>
        <authorList>
            <person name="Luo M.C."/>
            <person name="Gu Y.Q."/>
            <person name="Puiu D."/>
            <person name="Wang H."/>
            <person name="Twardziok S.O."/>
            <person name="Deal K.R."/>
            <person name="Huo N."/>
            <person name="Zhu T."/>
            <person name="Wang L."/>
            <person name="Wang Y."/>
            <person name="McGuire P.E."/>
            <person name="Liu S."/>
            <person name="Long H."/>
            <person name="Ramasamy R.K."/>
            <person name="Rodriguez J.C."/>
            <person name="Van S.L."/>
            <person name="Yuan L."/>
            <person name="Wang Z."/>
            <person name="Xia Z."/>
            <person name="Xiao L."/>
            <person name="Anderson O.D."/>
            <person name="Ouyang S."/>
            <person name="Liang Y."/>
            <person name="Zimin A.V."/>
            <person name="Pertea G."/>
            <person name="Qi P."/>
            <person name="Bennetzen J.L."/>
            <person name="Dai X."/>
            <person name="Dawson M.W."/>
            <person name="Muller H.G."/>
            <person name="Kugler K."/>
            <person name="Rivarola-Duarte L."/>
            <person name="Spannagl M."/>
            <person name="Mayer K.F.X."/>
            <person name="Lu F.H."/>
            <person name="Bevan M.W."/>
            <person name="Leroy P."/>
            <person name="Li P."/>
            <person name="You F.M."/>
            <person name="Sun Q."/>
            <person name="Liu Z."/>
            <person name="Lyons E."/>
            <person name="Wicker T."/>
            <person name="Salzberg S.L."/>
            <person name="Devos K.M."/>
            <person name="Dvorak J."/>
        </authorList>
    </citation>
    <scope>NUCLEOTIDE SEQUENCE [LARGE SCALE GENOMIC DNA]</scope>
    <source>
        <strain evidence="6">cv. AL8/78</strain>
    </source>
</reference>
<organism evidence="6 7">
    <name type="scientific">Aegilops tauschii subsp. strangulata</name>
    <name type="common">Goatgrass</name>
    <dbReference type="NCBI Taxonomy" id="200361"/>
    <lineage>
        <taxon>Eukaryota</taxon>
        <taxon>Viridiplantae</taxon>
        <taxon>Streptophyta</taxon>
        <taxon>Embryophyta</taxon>
        <taxon>Tracheophyta</taxon>
        <taxon>Spermatophyta</taxon>
        <taxon>Magnoliopsida</taxon>
        <taxon>Liliopsida</taxon>
        <taxon>Poales</taxon>
        <taxon>Poaceae</taxon>
        <taxon>BOP clade</taxon>
        <taxon>Pooideae</taxon>
        <taxon>Triticodae</taxon>
        <taxon>Triticeae</taxon>
        <taxon>Triticinae</taxon>
        <taxon>Aegilops</taxon>
    </lineage>
</organism>
<dbReference type="Pfam" id="PF01112">
    <property type="entry name" value="Asparaginase_2"/>
    <property type="match status" value="1"/>
</dbReference>
<dbReference type="GO" id="GO:0008798">
    <property type="term" value="F:beta-aspartyl-peptidase activity"/>
    <property type="evidence" value="ECO:0007669"/>
    <property type="project" value="UniProtKB-EC"/>
</dbReference>
<dbReference type="GO" id="GO:0003948">
    <property type="term" value="F:N4-(beta-N-acetylglucosaminyl)-L-asparaginase activity"/>
    <property type="evidence" value="ECO:0007669"/>
    <property type="project" value="TreeGrafter"/>
</dbReference>
<dbReference type="AlphaFoldDB" id="A0A453CPT9"/>
<keyword evidence="4" id="KW-0068">Autocatalytic cleavage</keyword>
<sequence length="204" mass="21436">IPHSPIHLNRPASMARSNPGLLLGLLLLRLNWCLGVDGGGAEEGGGVFPVVVSTWPFREAVRAAWDVVKTGGAGGSAVDAVVAGCSACEELRCDGTVGPGGSPDEDGETTLDALIMNGVKATLTTQATVYADVYVTTFMVDVIEHSFCLRKLAENNGNWSCGCHEICEGCNYGSKVGHGAHRAYSSCWREGDILCDFNGSCRTN</sequence>
<evidence type="ECO:0000256" key="5">
    <source>
        <dbReference type="SAM" id="SignalP"/>
    </source>
</evidence>
<proteinExistence type="predicted"/>
<reference evidence="7" key="1">
    <citation type="journal article" date="2014" name="Science">
        <title>Ancient hybridizations among the ancestral genomes of bread wheat.</title>
        <authorList>
            <consortium name="International Wheat Genome Sequencing Consortium,"/>
            <person name="Marcussen T."/>
            <person name="Sandve S.R."/>
            <person name="Heier L."/>
            <person name="Spannagl M."/>
            <person name="Pfeifer M."/>
            <person name="Jakobsen K.S."/>
            <person name="Wulff B.B."/>
            <person name="Steuernagel B."/>
            <person name="Mayer K.F."/>
            <person name="Olsen O.A."/>
        </authorList>
    </citation>
    <scope>NUCLEOTIDE SEQUENCE [LARGE SCALE GENOMIC DNA]</scope>
    <source>
        <strain evidence="7">cv. AL8/78</strain>
    </source>
</reference>
<dbReference type="Proteomes" id="UP000015105">
    <property type="component" value="Chromosome 2D"/>
</dbReference>
<evidence type="ECO:0000256" key="2">
    <source>
        <dbReference type="ARBA" id="ARBA00011601"/>
    </source>
</evidence>
<feature type="signal peptide" evidence="5">
    <location>
        <begin position="1"/>
        <end position="35"/>
    </location>
</feature>
<keyword evidence="7" id="KW-1185">Reference proteome</keyword>
<evidence type="ECO:0000256" key="4">
    <source>
        <dbReference type="ARBA" id="ARBA00022813"/>
    </source>
</evidence>
<protein>
    <recommendedName>
        <fullName evidence="3">beta-aspartyl-peptidase</fullName>
        <ecNumber evidence="3">3.4.19.5</ecNumber>
    </recommendedName>
</protein>
<evidence type="ECO:0000313" key="7">
    <source>
        <dbReference type="Proteomes" id="UP000015105"/>
    </source>
</evidence>
<reference evidence="6" key="5">
    <citation type="journal article" date="2021" name="G3 (Bethesda)">
        <title>Aegilops tauschii genome assembly Aet v5.0 features greater sequence contiguity and improved annotation.</title>
        <authorList>
            <person name="Wang L."/>
            <person name="Zhu T."/>
            <person name="Rodriguez J.C."/>
            <person name="Deal K.R."/>
            <person name="Dubcovsky J."/>
            <person name="McGuire P.E."/>
            <person name="Lux T."/>
            <person name="Spannagl M."/>
            <person name="Mayer K.F.X."/>
            <person name="Baldrich P."/>
            <person name="Meyers B.C."/>
            <person name="Huo N."/>
            <person name="Gu Y.Q."/>
            <person name="Zhou H."/>
            <person name="Devos K.M."/>
            <person name="Bennetzen J.L."/>
            <person name="Unver T."/>
            <person name="Budak H."/>
            <person name="Gulick P.J."/>
            <person name="Galiba G."/>
            <person name="Kalapos B."/>
            <person name="Nelson D.R."/>
            <person name="Li P."/>
            <person name="You F.M."/>
            <person name="Luo M.C."/>
            <person name="Dvorak J."/>
        </authorList>
    </citation>
    <scope>NUCLEOTIDE SEQUENCE [LARGE SCALE GENOMIC DNA]</scope>
    <source>
        <strain evidence="6">cv. AL8/78</strain>
    </source>
</reference>
<dbReference type="PANTHER" id="PTHR10188">
    <property type="entry name" value="L-ASPARAGINASE"/>
    <property type="match status" value="1"/>
</dbReference>
<comment type="subunit">
    <text evidence="2">Heterotetramer of two alpha and two beta chains arranged as a dimer of alpha/beta heterodimers.</text>
</comment>
<dbReference type="EnsemblPlants" id="AET2Gv20919300.20">
    <property type="protein sequence ID" value="AET2Gv20919300.20"/>
    <property type="gene ID" value="AET2Gv20919300"/>
</dbReference>
<evidence type="ECO:0000256" key="3">
    <source>
        <dbReference type="ARBA" id="ARBA00012879"/>
    </source>
</evidence>
<keyword evidence="5" id="KW-0732">Signal</keyword>
<comment type="catalytic activity">
    <reaction evidence="1">
        <text>Cleavage of a beta-linked Asp residue from the N-terminus of a polypeptide.</text>
        <dbReference type="EC" id="3.4.19.5"/>
    </reaction>
</comment>
<dbReference type="EC" id="3.4.19.5" evidence="3"/>
<reference evidence="6" key="4">
    <citation type="submission" date="2019-03" db="UniProtKB">
        <authorList>
            <consortium name="EnsemblPlants"/>
        </authorList>
    </citation>
    <scope>IDENTIFICATION</scope>
</reference>